<dbReference type="SMART" id="SM00895">
    <property type="entry name" value="FCD"/>
    <property type="match status" value="1"/>
</dbReference>
<keyword evidence="2" id="KW-0238">DNA-binding</keyword>
<dbReference type="CDD" id="cd07377">
    <property type="entry name" value="WHTH_GntR"/>
    <property type="match status" value="1"/>
</dbReference>
<keyword evidence="6" id="KW-1185">Reference proteome</keyword>
<dbReference type="InterPro" id="IPR011711">
    <property type="entry name" value="GntR_C"/>
</dbReference>
<evidence type="ECO:0000313" key="5">
    <source>
        <dbReference type="EMBL" id="MEX0468849.1"/>
    </source>
</evidence>
<gene>
    <name evidence="5" type="ORF">V6X73_03770</name>
</gene>
<accession>A0ABV3TDX0</accession>
<dbReference type="SUPFAM" id="SSF48008">
    <property type="entry name" value="GntR ligand-binding domain-like"/>
    <property type="match status" value="1"/>
</dbReference>
<protein>
    <submittedName>
        <fullName evidence="5">GntR family transcriptional regulator</fullName>
    </submittedName>
</protein>
<evidence type="ECO:0000313" key="6">
    <source>
        <dbReference type="Proteomes" id="UP001556709"/>
    </source>
</evidence>
<dbReference type="Pfam" id="PF00392">
    <property type="entry name" value="GntR"/>
    <property type="match status" value="1"/>
</dbReference>
<dbReference type="RefSeq" id="WP_367958931.1">
    <property type="nucleotide sequence ID" value="NZ_JBAKFK010000002.1"/>
</dbReference>
<dbReference type="Pfam" id="PF07729">
    <property type="entry name" value="FCD"/>
    <property type="match status" value="1"/>
</dbReference>
<dbReference type="InterPro" id="IPR000524">
    <property type="entry name" value="Tscrpt_reg_HTH_GntR"/>
</dbReference>
<keyword evidence="3" id="KW-0804">Transcription</keyword>
<dbReference type="Gene3D" id="1.10.10.10">
    <property type="entry name" value="Winged helix-like DNA-binding domain superfamily/Winged helix DNA-binding domain"/>
    <property type="match status" value="1"/>
</dbReference>
<dbReference type="PANTHER" id="PTHR43537:SF49">
    <property type="entry name" value="TRANSCRIPTIONAL REGULATORY PROTEIN"/>
    <property type="match status" value="1"/>
</dbReference>
<organism evidence="5 6">
    <name type="scientific">Spiribacter pallidus</name>
    <dbReference type="NCBI Taxonomy" id="1987936"/>
    <lineage>
        <taxon>Bacteria</taxon>
        <taxon>Pseudomonadati</taxon>
        <taxon>Pseudomonadota</taxon>
        <taxon>Gammaproteobacteria</taxon>
        <taxon>Chromatiales</taxon>
        <taxon>Ectothiorhodospiraceae</taxon>
        <taxon>Spiribacter</taxon>
    </lineage>
</organism>
<evidence type="ECO:0000256" key="3">
    <source>
        <dbReference type="ARBA" id="ARBA00023163"/>
    </source>
</evidence>
<evidence type="ECO:0000256" key="1">
    <source>
        <dbReference type="ARBA" id="ARBA00023015"/>
    </source>
</evidence>
<proteinExistence type="predicted"/>
<evidence type="ECO:0000256" key="2">
    <source>
        <dbReference type="ARBA" id="ARBA00023125"/>
    </source>
</evidence>
<evidence type="ECO:0000259" key="4">
    <source>
        <dbReference type="PROSITE" id="PS50949"/>
    </source>
</evidence>
<dbReference type="PANTHER" id="PTHR43537">
    <property type="entry name" value="TRANSCRIPTIONAL REGULATOR, GNTR FAMILY"/>
    <property type="match status" value="1"/>
</dbReference>
<reference evidence="5 6" key="1">
    <citation type="submission" date="2024-02" db="EMBL/GenBank/DDBJ databases">
        <title>New especies of Spiribacter isolated from saline water.</title>
        <authorList>
            <person name="Leon M.J."/>
            <person name="De La Haba R."/>
            <person name="Sanchez-Porro C."/>
            <person name="Ventosa A."/>
        </authorList>
    </citation>
    <scope>NUCLEOTIDE SEQUENCE [LARGE SCALE GENOMIC DNA]</scope>
    <source>
        <strain evidence="6">ag22IC6-390</strain>
    </source>
</reference>
<dbReference type="Gene3D" id="1.20.120.530">
    <property type="entry name" value="GntR ligand-binding domain-like"/>
    <property type="match status" value="1"/>
</dbReference>
<sequence>MTRERTSQMQRLRDELAEAVINGELSPGEKIDPEALSERYGCSRTPVREAIQQLHASGLLVVVPKRGTFVAELGVTELIERFEVMAELEAMAARLAARRVSTAEMAELSKALRACQSAAAQGDADRYYYENEHFHHIIYRASQNGFLEEEARRLHDRLKPYRRLQLRMRNRLQRSQQEHAEVVAAIEVGDAEAAAESLRAHVRVQGDRFTDLIASMHHQMRSSGTG</sequence>
<dbReference type="InterPro" id="IPR008920">
    <property type="entry name" value="TF_FadR/GntR_C"/>
</dbReference>
<dbReference type="SUPFAM" id="SSF46785">
    <property type="entry name" value="Winged helix' DNA-binding domain"/>
    <property type="match status" value="1"/>
</dbReference>
<dbReference type="EMBL" id="JBAKFM010000002">
    <property type="protein sequence ID" value="MEX0468849.1"/>
    <property type="molecule type" value="Genomic_DNA"/>
</dbReference>
<comment type="caution">
    <text evidence="5">The sequence shown here is derived from an EMBL/GenBank/DDBJ whole genome shotgun (WGS) entry which is preliminary data.</text>
</comment>
<name>A0ABV3TDX0_9GAMM</name>
<dbReference type="InterPro" id="IPR036390">
    <property type="entry name" value="WH_DNA-bd_sf"/>
</dbReference>
<dbReference type="PROSITE" id="PS50949">
    <property type="entry name" value="HTH_GNTR"/>
    <property type="match status" value="1"/>
</dbReference>
<keyword evidence="1" id="KW-0805">Transcription regulation</keyword>
<dbReference type="SMART" id="SM00345">
    <property type="entry name" value="HTH_GNTR"/>
    <property type="match status" value="1"/>
</dbReference>
<dbReference type="InterPro" id="IPR036388">
    <property type="entry name" value="WH-like_DNA-bd_sf"/>
</dbReference>
<feature type="domain" description="HTH gntR-type" evidence="4">
    <location>
        <begin position="6"/>
        <end position="73"/>
    </location>
</feature>
<dbReference type="Proteomes" id="UP001556709">
    <property type="component" value="Unassembled WGS sequence"/>
</dbReference>